<dbReference type="PROSITE" id="PS51257">
    <property type="entry name" value="PROKAR_LIPOPROTEIN"/>
    <property type="match status" value="1"/>
</dbReference>
<dbReference type="EMBL" id="QOUX01000025">
    <property type="protein sequence ID" value="RXJ02403.1"/>
    <property type="molecule type" value="Genomic_DNA"/>
</dbReference>
<dbReference type="Proteomes" id="UP000290649">
    <property type="component" value="Unassembled WGS sequence"/>
</dbReference>
<dbReference type="OrthoDB" id="2452352at2"/>
<name>A0A4Q0VV97_9BACI</name>
<comment type="caution">
    <text evidence="1">The sequence shown here is derived from an EMBL/GenBank/DDBJ whole genome shotgun (WGS) entry which is preliminary data.</text>
</comment>
<proteinExistence type="predicted"/>
<keyword evidence="2" id="KW-1185">Reference proteome</keyword>
<protein>
    <submittedName>
        <fullName evidence="1">Uncharacterized protein</fullName>
    </submittedName>
</protein>
<dbReference type="AlphaFoldDB" id="A0A4Q0VV97"/>
<gene>
    <name evidence="1" type="ORF">DS745_06780</name>
</gene>
<dbReference type="RefSeq" id="WP_129077507.1">
    <property type="nucleotide sequence ID" value="NZ_QOUX01000025.1"/>
</dbReference>
<evidence type="ECO:0000313" key="2">
    <source>
        <dbReference type="Proteomes" id="UP000290649"/>
    </source>
</evidence>
<evidence type="ECO:0000313" key="1">
    <source>
        <dbReference type="EMBL" id="RXJ02403.1"/>
    </source>
</evidence>
<accession>A0A4Q0VV97</accession>
<organism evidence="1 2">
    <name type="scientific">Anaerobacillus alkaliphilus</name>
    <dbReference type="NCBI Taxonomy" id="1548597"/>
    <lineage>
        <taxon>Bacteria</taxon>
        <taxon>Bacillati</taxon>
        <taxon>Bacillota</taxon>
        <taxon>Bacilli</taxon>
        <taxon>Bacillales</taxon>
        <taxon>Bacillaceae</taxon>
        <taxon>Anaerobacillus</taxon>
    </lineage>
</organism>
<sequence>MTIRTIVMILIASVIIVGCGKSDEHQYNGVTVKVDPHAVSYDFPPAVPGYAHAGDIKIEMVRGGYEWEANNQTIMSDAASPNQIAEWFEALELAPNSKVEIELEGQPSLEVFLWESDYREVEVPVKESEIQLPDTKGRYIYEVVANWSSFGKEKAKGRVSYTFVVEIQ</sequence>
<reference evidence="1 2" key="1">
    <citation type="journal article" date="2019" name="Int. J. Syst. Evol. Microbiol.">
        <title>Anaerobacillus alkaliphilus sp. nov., a novel alkaliphilic and moderately halophilic bacterium.</title>
        <authorList>
            <person name="Borsodi A.K."/>
            <person name="Aszalos J.M."/>
            <person name="Bihari P."/>
            <person name="Nagy I."/>
            <person name="Schumann P."/>
            <person name="Sproer C."/>
            <person name="Kovacs A.L."/>
            <person name="Boka K."/>
            <person name="Dobosy P."/>
            <person name="Ovari M."/>
            <person name="Szili-Kovacs T."/>
            <person name="Toth E."/>
        </authorList>
    </citation>
    <scope>NUCLEOTIDE SEQUENCE [LARGE SCALE GENOMIC DNA]</scope>
    <source>
        <strain evidence="1 2">B16-10</strain>
    </source>
</reference>